<name>X1DLJ9_9ZZZZ</name>
<reference evidence="2" key="1">
    <citation type="journal article" date="2014" name="Front. Microbiol.">
        <title>High frequency of phylogenetically diverse reductive dehalogenase-homologous genes in deep subseafloor sedimentary metagenomes.</title>
        <authorList>
            <person name="Kawai M."/>
            <person name="Futagami T."/>
            <person name="Toyoda A."/>
            <person name="Takaki Y."/>
            <person name="Nishi S."/>
            <person name="Hori S."/>
            <person name="Arai W."/>
            <person name="Tsubouchi T."/>
            <person name="Morono Y."/>
            <person name="Uchiyama I."/>
            <person name="Ito T."/>
            <person name="Fujiyama A."/>
            <person name="Inagaki F."/>
            <person name="Takami H."/>
        </authorList>
    </citation>
    <scope>NUCLEOTIDE SEQUENCE</scope>
    <source>
        <strain evidence="2">Expedition CK06-06</strain>
    </source>
</reference>
<dbReference type="AlphaFoldDB" id="X1DLJ9"/>
<feature type="region of interest" description="Disordered" evidence="1">
    <location>
        <begin position="53"/>
        <end position="83"/>
    </location>
</feature>
<sequence>MSRPGYTRVMSDPKKRCLICGTARVDLRRIYIRAPRAEGHGFRPAGWVCPPHLGMPSERPEDGPDLVGPDTVGIPEEYNPPIE</sequence>
<evidence type="ECO:0000313" key="2">
    <source>
        <dbReference type="EMBL" id="GAH09150.1"/>
    </source>
</evidence>
<gene>
    <name evidence="2" type="ORF">S01H4_57684</name>
</gene>
<comment type="caution">
    <text evidence="2">The sequence shown here is derived from an EMBL/GenBank/DDBJ whole genome shotgun (WGS) entry which is preliminary data.</text>
</comment>
<evidence type="ECO:0000256" key="1">
    <source>
        <dbReference type="SAM" id="MobiDB-lite"/>
    </source>
</evidence>
<organism evidence="2">
    <name type="scientific">marine sediment metagenome</name>
    <dbReference type="NCBI Taxonomy" id="412755"/>
    <lineage>
        <taxon>unclassified sequences</taxon>
        <taxon>metagenomes</taxon>
        <taxon>ecological metagenomes</taxon>
    </lineage>
</organism>
<dbReference type="EMBL" id="BART01033606">
    <property type="protein sequence ID" value="GAH09150.1"/>
    <property type="molecule type" value="Genomic_DNA"/>
</dbReference>
<accession>X1DLJ9</accession>
<proteinExistence type="predicted"/>
<protein>
    <submittedName>
        <fullName evidence="2">Uncharacterized protein</fullName>
    </submittedName>
</protein>